<dbReference type="AlphaFoldDB" id="A0AAV7RIP4"/>
<feature type="region of interest" description="Disordered" evidence="1">
    <location>
        <begin position="48"/>
        <end position="72"/>
    </location>
</feature>
<dbReference type="Proteomes" id="UP001066276">
    <property type="component" value="Chromosome 5"/>
</dbReference>
<name>A0AAV7RIP4_PLEWA</name>
<comment type="caution">
    <text evidence="2">The sequence shown here is derived from an EMBL/GenBank/DDBJ whole genome shotgun (WGS) entry which is preliminary data.</text>
</comment>
<organism evidence="2 3">
    <name type="scientific">Pleurodeles waltl</name>
    <name type="common">Iberian ribbed newt</name>
    <dbReference type="NCBI Taxonomy" id="8319"/>
    <lineage>
        <taxon>Eukaryota</taxon>
        <taxon>Metazoa</taxon>
        <taxon>Chordata</taxon>
        <taxon>Craniata</taxon>
        <taxon>Vertebrata</taxon>
        <taxon>Euteleostomi</taxon>
        <taxon>Amphibia</taxon>
        <taxon>Batrachia</taxon>
        <taxon>Caudata</taxon>
        <taxon>Salamandroidea</taxon>
        <taxon>Salamandridae</taxon>
        <taxon>Pleurodelinae</taxon>
        <taxon>Pleurodeles</taxon>
    </lineage>
</organism>
<reference evidence="2" key="1">
    <citation type="journal article" date="2022" name="bioRxiv">
        <title>Sequencing and chromosome-scale assembly of the giantPleurodeles waltlgenome.</title>
        <authorList>
            <person name="Brown T."/>
            <person name="Elewa A."/>
            <person name="Iarovenko S."/>
            <person name="Subramanian E."/>
            <person name="Araus A.J."/>
            <person name="Petzold A."/>
            <person name="Susuki M."/>
            <person name="Suzuki K.-i.T."/>
            <person name="Hayashi T."/>
            <person name="Toyoda A."/>
            <person name="Oliveira C."/>
            <person name="Osipova E."/>
            <person name="Leigh N.D."/>
            <person name="Simon A."/>
            <person name="Yun M.H."/>
        </authorList>
    </citation>
    <scope>NUCLEOTIDE SEQUENCE</scope>
    <source>
        <strain evidence="2">20211129_DDA</strain>
        <tissue evidence="2">Liver</tissue>
    </source>
</reference>
<evidence type="ECO:0000256" key="1">
    <source>
        <dbReference type="SAM" id="MobiDB-lite"/>
    </source>
</evidence>
<protein>
    <submittedName>
        <fullName evidence="2">Uncharacterized protein</fullName>
    </submittedName>
</protein>
<keyword evidence="3" id="KW-1185">Reference proteome</keyword>
<sequence length="72" mass="7810">MRPVACVQGLVDEFDLWCGAGREGAWAGSRAGWRFVALGLLRCGSAGRTAARQGDGEEAETRRLERNGWPCD</sequence>
<evidence type="ECO:0000313" key="3">
    <source>
        <dbReference type="Proteomes" id="UP001066276"/>
    </source>
</evidence>
<evidence type="ECO:0000313" key="2">
    <source>
        <dbReference type="EMBL" id="KAJ1152311.1"/>
    </source>
</evidence>
<dbReference type="EMBL" id="JANPWB010000009">
    <property type="protein sequence ID" value="KAJ1152311.1"/>
    <property type="molecule type" value="Genomic_DNA"/>
</dbReference>
<gene>
    <name evidence="2" type="ORF">NDU88_005086</name>
</gene>
<proteinExistence type="predicted"/>
<accession>A0AAV7RIP4</accession>